<feature type="region of interest" description="Disordered" evidence="1">
    <location>
        <begin position="654"/>
        <end position="673"/>
    </location>
</feature>
<proteinExistence type="predicted"/>
<dbReference type="EMBL" id="AAYY01000006">
    <property type="protein sequence ID" value="EDP43684.1"/>
    <property type="molecule type" value="Genomic_DNA"/>
</dbReference>
<dbReference type="VEuPathDB" id="FungiDB:MGL_1897"/>
<dbReference type="InParanoid" id="A8PZ85"/>
<feature type="transmembrane region" description="Helical" evidence="2">
    <location>
        <begin position="553"/>
        <end position="573"/>
    </location>
</feature>
<keyword evidence="2" id="KW-0812">Transmembrane</keyword>
<feature type="compositionally biased region" description="Basic and acidic residues" evidence="1">
    <location>
        <begin position="221"/>
        <end position="231"/>
    </location>
</feature>
<organism evidence="3 4">
    <name type="scientific">Malassezia globosa (strain ATCC MYA-4612 / CBS 7966)</name>
    <name type="common">Dandruff-associated fungus</name>
    <dbReference type="NCBI Taxonomy" id="425265"/>
    <lineage>
        <taxon>Eukaryota</taxon>
        <taxon>Fungi</taxon>
        <taxon>Dikarya</taxon>
        <taxon>Basidiomycota</taxon>
        <taxon>Ustilaginomycotina</taxon>
        <taxon>Malasseziomycetes</taxon>
        <taxon>Malasseziales</taxon>
        <taxon>Malasseziaceae</taxon>
        <taxon>Malassezia</taxon>
    </lineage>
</organism>
<accession>A8PZ85</accession>
<evidence type="ECO:0000256" key="1">
    <source>
        <dbReference type="SAM" id="MobiDB-lite"/>
    </source>
</evidence>
<keyword evidence="2" id="KW-1133">Transmembrane helix</keyword>
<comment type="caution">
    <text evidence="3">The sequence shown here is derived from an EMBL/GenBank/DDBJ whole genome shotgun (WGS) entry which is preliminary data.</text>
</comment>
<feature type="compositionally biased region" description="Basic and acidic residues" evidence="1">
    <location>
        <begin position="37"/>
        <end position="53"/>
    </location>
</feature>
<feature type="compositionally biased region" description="Basic residues" evidence="1">
    <location>
        <begin position="171"/>
        <end position="181"/>
    </location>
</feature>
<feature type="transmembrane region" description="Helical" evidence="2">
    <location>
        <begin position="369"/>
        <end position="388"/>
    </location>
</feature>
<evidence type="ECO:0000313" key="3">
    <source>
        <dbReference type="EMBL" id="EDP43684.1"/>
    </source>
</evidence>
<name>A8PZ85_MALGO</name>
<dbReference type="OrthoDB" id="1708389at2759"/>
<feature type="transmembrane region" description="Helical" evidence="2">
    <location>
        <begin position="525"/>
        <end position="547"/>
    </location>
</feature>
<feature type="compositionally biased region" description="Low complexity" evidence="1">
    <location>
        <begin position="878"/>
        <end position="897"/>
    </location>
</feature>
<protein>
    <submittedName>
        <fullName evidence="3">Uncharacterized protein</fullName>
    </submittedName>
</protein>
<dbReference type="PANTHER" id="PTHR37402">
    <property type="entry name" value="GRAM DOMAIN-CONTAINING PROTEIN 4"/>
    <property type="match status" value="1"/>
</dbReference>
<dbReference type="GO" id="GO:0006915">
    <property type="term" value="P:apoptotic process"/>
    <property type="evidence" value="ECO:0007669"/>
    <property type="project" value="InterPro"/>
</dbReference>
<dbReference type="AlphaFoldDB" id="A8PZ85"/>
<keyword evidence="2" id="KW-0472">Membrane</keyword>
<dbReference type="RefSeq" id="XP_001730898.1">
    <property type="nucleotide sequence ID" value="XM_001730846.1"/>
</dbReference>
<dbReference type="Proteomes" id="UP000008837">
    <property type="component" value="Unassembled WGS sequence"/>
</dbReference>
<feature type="transmembrane region" description="Helical" evidence="2">
    <location>
        <begin position="408"/>
        <end position="433"/>
    </location>
</feature>
<keyword evidence="4" id="KW-1185">Reference proteome</keyword>
<feature type="region of interest" description="Disordered" evidence="1">
    <location>
        <begin position="790"/>
        <end position="815"/>
    </location>
</feature>
<feature type="compositionally biased region" description="Polar residues" evidence="1">
    <location>
        <begin position="679"/>
        <end position="692"/>
    </location>
</feature>
<feature type="compositionally biased region" description="Basic and acidic residues" evidence="1">
    <location>
        <begin position="729"/>
        <end position="742"/>
    </location>
</feature>
<dbReference type="OMA" id="RTHWEAE"/>
<evidence type="ECO:0000313" key="4">
    <source>
        <dbReference type="Proteomes" id="UP000008837"/>
    </source>
</evidence>
<feature type="compositionally biased region" description="Low complexity" evidence="1">
    <location>
        <begin position="1"/>
        <end position="10"/>
    </location>
</feature>
<feature type="compositionally biased region" description="Basic residues" evidence="1">
    <location>
        <begin position="659"/>
        <end position="673"/>
    </location>
</feature>
<feature type="compositionally biased region" description="Polar residues" evidence="1">
    <location>
        <begin position="837"/>
        <end position="850"/>
    </location>
</feature>
<gene>
    <name evidence="3" type="ORF">MGL_1897</name>
</gene>
<feature type="compositionally biased region" description="Basic and acidic residues" evidence="1">
    <location>
        <begin position="157"/>
        <end position="170"/>
    </location>
</feature>
<sequence length="1193" mass="131321">MTPHDMFSSADDPDDDWTDSEPDTGVPHVAAMSTHFPDARAHSRDTRDTHGPSERSFLSEYERRNYDSQTLVDDVQDAYPTPIRRVPLPTVSDEQDVDAPKTVPSAPRVRTAMQEAMSGETKHVPVEEEEEVPVVHATASAMERLVDSSPEEPIPPVHDRVTQEPPEREHRHQHPMHRKKGKSTDAAHGLGSDGEAMKKKKKKKKDQDGDKREPSRRRKKRFDDTVAHDLEPESAVQDDPLYDPLIDPMPPATMLINAERFDLDADQNNTSAAHRVREDLEVAARTKHEEVAAPAPLFTITSPKPTVARAGTADAPGQNMAMENGADHPAPSSPTHSLALTERTRHVSPAKGMAATNPALKQERARMHVFNYNATRLAVNVYILYWGMFATLRRLWRWENPWVTAGIAALYLVIWWRGDLLAVFFLAAFLYVATFRIWQMPAMGGEQERSAASMPASANTSTHAGASFSHPSESSAQAITRRGTEALGLVTLAPSRETLQQVGDQVLVVAHGLADMHERLKNLMLWRSPLITLRYLGWLLLFALLSMQATTWMLMRLPGALVFVLLFILAPIVEYGHLHRLLHVLSELSGAPPPDPKMPHAATRTVLDSVLAGVPTDEEYLHEKLARTHWEAERELRRLGEWVDSNRIVEEQDDDVSLSRRKTKGKSHHHVPRVSKQMWSNVNADDLPTQSKEFGAHTRGHAHGPSSEYDLPISSTSPVAPSTMRRHLRDSSRSDGLLSDERNRLLEVESMSDYGSQAGMMTTMEADTEPATTWKEGTQFRHRATKPTIDAAADTPFPPNLPRNTPRANGMNGNQSLLFATPVTDSDLPTPQARSINVENSALRNGTNSIDADGGLDAGPSSANGPAAEPQDLERASHAPAAAPLPTPTSTKAAVPPTQAAPVAPVLPATDTIPTGDIASFSHASSAGVGSVPTSNHPGNTSGPTLLPSQMSKTHSDSSQNSSFPVLNRPNTPFIPARSESLQTYENERQQRLKNWAMSPPVPTEIMNLVSSPTVASRPISSLTRDLDMGHGLHLAVFRKRLGHLIVLPTRVVFLLSYTPHRLPETAQGLTSDEEDELTHAVDGRLFYPMMSPTLIKDMVELEMDGQGLTDFQIASVPLARVPKQNDILFEVPVSQITGLKKLRKSTPILENCTEGLEIVLSESEKGLSLPAVIDRDLAFQRILTLDPQRWAA</sequence>
<dbReference type="PANTHER" id="PTHR37402:SF1">
    <property type="entry name" value="GRAM DOMAIN-CONTAINING PROTEIN 4"/>
    <property type="match status" value="1"/>
</dbReference>
<feature type="region of interest" description="Disordered" evidence="1">
    <location>
        <begin position="917"/>
        <end position="976"/>
    </location>
</feature>
<feature type="region of interest" description="Disordered" evidence="1">
    <location>
        <begin position="1"/>
        <end position="243"/>
    </location>
</feature>
<reference evidence="3 4" key="1">
    <citation type="journal article" date="2007" name="Proc. Natl. Acad. Sci. U.S.A.">
        <title>Dandruff-associated Malassezia genomes reveal convergent and divergent virulence traits shared with plant and human fungal pathogens.</title>
        <authorList>
            <person name="Xu J."/>
            <person name="Saunders C.W."/>
            <person name="Hu P."/>
            <person name="Grant R.A."/>
            <person name="Boekhout T."/>
            <person name="Kuramae E.E."/>
            <person name="Kronstad J.W."/>
            <person name="Deangelis Y.M."/>
            <person name="Reeder N.L."/>
            <person name="Johnstone K.R."/>
            <person name="Leland M."/>
            <person name="Fieno A.M."/>
            <person name="Begley W.M."/>
            <person name="Sun Y."/>
            <person name="Lacey M.P."/>
            <person name="Chaudhary T."/>
            <person name="Keough T."/>
            <person name="Chu L."/>
            <person name="Sears R."/>
            <person name="Yuan B."/>
            <person name="Dawson T.L.Jr."/>
        </authorList>
    </citation>
    <scope>NUCLEOTIDE SEQUENCE [LARGE SCALE GENOMIC DNA]</scope>
    <source>
        <strain evidence="4">ATCC MYA-4612 / CBS 7966</strain>
    </source>
</reference>
<feature type="region of interest" description="Disordered" evidence="1">
    <location>
        <begin position="679"/>
        <end position="742"/>
    </location>
</feature>
<dbReference type="GeneID" id="5855205"/>
<feature type="compositionally biased region" description="Polar residues" evidence="1">
    <location>
        <begin position="456"/>
        <end position="471"/>
    </location>
</feature>
<dbReference type="InterPro" id="IPR037847">
    <property type="entry name" value="GRAMDC4"/>
</dbReference>
<evidence type="ECO:0000256" key="2">
    <source>
        <dbReference type="SAM" id="Phobius"/>
    </source>
</evidence>
<feature type="region of interest" description="Disordered" evidence="1">
    <location>
        <begin position="449"/>
        <end position="471"/>
    </location>
</feature>
<feature type="compositionally biased region" description="Acidic residues" evidence="1">
    <location>
        <begin position="11"/>
        <end position="22"/>
    </location>
</feature>
<feature type="compositionally biased region" description="Polar residues" evidence="1">
    <location>
        <begin position="802"/>
        <end position="815"/>
    </location>
</feature>
<feature type="region of interest" description="Disordered" evidence="1">
    <location>
        <begin position="837"/>
        <end position="897"/>
    </location>
</feature>
<dbReference type="KEGG" id="mgl:MGL_1897"/>
<feature type="compositionally biased region" description="Polar residues" evidence="1">
    <location>
        <begin position="932"/>
        <end position="971"/>
    </location>
</feature>